<evidence type="ECO:0000256" key="1">
    <source>
        <dbReference type="SAM" id="Coils"/>
    </source>
</evidence>
<keyword evidence="3" id="KW-1185">Reference proteome</keyword>
<proteinExistence type="predicted"/>
<dbReference type="RefSeq" id="XP_049264538.1">
    <property type="nucleotide sequence ID" value="XM_049405885.1"/>
</dbReference>
<feature type="coiled-coil region" evidence="1">
    <location>
        <begin position="13"/>
        <end position="40"/>
    </location>
</feature>
<dbReference type="EMBL" id="JAGSYN010000099">
    <property type="protein sequence ID" value="KAG7664306.1"/>
    <property type="molecule type" value="Genomic_DNA"/>
</dbReference>
<organism evidence="2 3">
    <name type="scientific">[Candida] subhashii</name>
    <dbReference type="NCBI Taxonomy" id="561895"/>
    <lineage>
        <taxon>Eukaryota</taxon>
        <taxon>Fungi</taxon>
        <taxon>Dikarya</taxon>
        <taxon>Ascomycota</taxon>
        <taxon>Saccharomycotina</taxon>
        <taxon>Pichiomycetes</taxon>
        <taxon>Debaryomycetaceae</taxon>
        <taxon>Spathaspora</taxon>
    </lineage>
</organism>
<dbReference type="AlphaFoldDB" id="A0A8J5UPV8"/>
<evidence type="ECO:0000313" key="3">
    <source>
        <dbReference type="Proteomes" id="UP000694255"/>
    </source>
</evidence>
<dbReference type="Proteomes" id="UP000694255">
    <property type="component" value="Unassembled WGS sequence"/>
</dbReference>
<reference evidence="2 3" key="1">
    <citation type="journal article" date="2021" name="DNA Res.">
        <title>Genome analysis of Candida subhashii reveals its hybrid nature and dual mitochondrial genome conformations.</title>
        <authorList>
            <person name="Mixao V."/>
            <person name="Hegedusova E."/>
            <person name="Saus E."/>
            <person name="Pryszcz L.P."/>
            <person name="Cillingova A."/>
            <person name="Nosek J."/>
            <person name="Gabaldon T."/>
        </authorList>
    </citation>
    <scope>NUCLEOTIDE SEQUENCE [LARGE SCALE GENOMIC DNA]</scope>
    <source>
        <strain evidence="2 3">CBS 10753</strain>
    </source>
</reference>
<comment type="caution">
    <text evidence="2">The sequence shown here is derived from an EMBL/GenBank/DDBJ whole genome shotgun (WGS) entry which is preliminary data.</text>
</comment>
<gene>
    <name evidence="2" type="ORF">J8A68_002164</name>
</gene>
<keyword evidence="1" id="KW-0175">Coiled coil</keyword>
<name>A0A8J5UPV8_9ASCO</name>
<dbReference type="OrthoDB" id="5344687at2759"/>
<sequence length="114" mass="13292">MMDDTDRLVPPKLNITQVEIDAWIREIQAIEKRLKDAVENDKDIEKYNEWIHGQSIKVAPGFDYGVMQPHRAEPLVPEIENDSLVETNEKQQHQHKDVDDDVNELDRIFGKTTI</sequence>
<evidence type="ECO:0000313" key="2">
    <source>
        <dbReference type="EMBL" id="KAG7664306.1"/>
    </source>
</evidence>
<protein>
    <submittedName>
        <fullName evidence="2">Uncharacterized protein</fullName>
    </submittedName>
</protein>
<accession>A0A8J5UPV8</accession>
<dbReference type="GeneID" id="73468965"/>